<dbReference type="GO" id="GO:0003747">
    <property type="term" value="F:translation release factor activity"/>
    <property type="evidence" value="ECO:0007669"/>
    <property type="project" value="InterPro"/>
</dbReference>
<dbReference type="InterPro" id="IPR045853">
    <property type="entry name" value="Pep_chain_release_fac_I_sf"/>
</dbReference>
<reference evidence="4 5" key="1">
    <citation type="submission" date="2016-01" db="EMBL/GenBank/DDBJ databases">
        <title>Whole genome sequencing of Myroides marinus L41.</title>
        <authorList>
            <person name="Hong K.W."/>
        </authorList>
    </citation>
    <scope>NUCLEOTIDE SEQUENCE [LARGE SCALE GENOMIC DNA]</scope>
    <source>
        <strain evidence="4 5">L41</strain>
    </source>
</reference>
<dbReference type="SUPFAM" id="SSF75620">
    <property type="entry name" value="Release factor"/>
    <property type="match status" value="1"/>
</dbReference>
<dbReference type="Proteomes" id="UP000076630">
    <property type="component" value="Unassembled WGS sequence"/>
</dbReference>
<evidence type="ECO:0000259" key="3">
    <source>
        <dbReference type="PROSITE" id="PS00745"/>
    </source>
</evidence>
<dbReference type="InterPro" id="IPR000352">
    <property type="entry name" value="Pep_chain_release_fac_I"/>
</dbReference>
<evidence type="ECO:0000313" key="5">
    <source>
        <dbReference type="Proteomes" id="UP000076630"/>
    </source>
</evidence>
<dbReference type="NCBIfam" id="TIGR03072">
    <property type="entry name" value="release_prfH"/>
    <property type="match status" value="1"/>
</dbReference>
<dbReference type="PROSITE" id="PS00745">
    <property type="entry name" value="RF_PROK_I"/>
    <property type="match status" value="1"/>
</dbReference>
<feature type="coiled-coil region" evidence="2">
    <location>
        <begin position="150"/>
        <end position="180"/>
    </location>
</feature>
<comment type="caution">
    <text evidence="4">The sequence shown here is derived from an EMBL/GenBank/DDBJ whole genome shotgun (WGS) entry which is preliminary data.</text>
</comment>
<evidence type="ECO:0000256" key="1">
    <source>
        <dbReference type="ARBA" id="ARBA00010835"/>
    </source>
</evidence>
<dbReference type="OrthoDB" id="9815709at2"/>
<dbReference type="Gene3D" id="3.30.160.20">
    <property type="match status" value="1"/>
</dbReference>
<evidence type="ECO:0000256" key="2">
    <source>
        <dbReference type="SAM" id="Coils"/>
    </source>
</evidence>
<organism evidence="4 5">
    <name type="scientific">Myroides marinus</name>
    <dbReference type="NCBI Taxonomy" id="703342"/>
    <lineage>
        <taxon>Bacteria</taxon>
        <taxon>Pseudomonadati</taxon>
        <taxon>Bacteroidota</taxon>
        <taxon>Flavobacteriia</taxon>
        <taxon>Flavobacteriales</taxon>
        <taxon>Flavobacteriaceae</taxon>
        <taxon>Myroides</taxon>
    </lineage>
</organism>
<dbReference type="EMBL" id="LQNU01000076">
    <property type="protein sequence ID" value="KZE76532.1"/>
    <property type="molecule type" value="Genomic_DNA"/>
</dbReference>
<dbReference type="RefSeq" id="WP_038985814.1">
    <property type="nucleotide sequence ID" value="NZ_JACAJN010000002.1"/>
</dbReference>
<accession>A0A165QTL9</accession>
<name>A0A165QTL9_9FLAO</name>
<gene>
    <name evidence="4" type="ORF">AV926_15410</name>
</gene>
<feature type="domain" description="Prokaryotic-type class I peptide chain release factors" evidence="3">
    <location>
        <begin position="117"/>
        <end position="133"/>
    </location>
</feature>
<protein>
    <submittedName>
        <fullName evidence="4">Peptide chain release factor H</fullName>
    </submittedName>
</protein>
<sequence>MAKIIQITSGRGPQECDFAVKKIAQLFIDDAVKSNIKVDPIQDETDAHGASVFIQIVETSKEVDTFLRTWLGTIQWICESPFRPKHKRKNWYIGIFESTKASDSAILDRDIQYQAVRSSGAGGQNVNKVSSAVRATHLSTGITVMAMDSRSQHQNKKLATERLIEKLQNMALNEVKLEEKNTWLNQTKVERGNPTRTFIGIKFREK</sequence>
<keyword evidence="2" id="KW-0175">Coiled coil</keyword>
<dbReference type="Gene3D" id="3.30.70.1660">
    <property type="match status" value="1"/>
</dbReference>
<dbReference type="Pfam" id="PF00472">
    <property type="entry name" value="RF-1"/>
    <property type="match status" value="1"/>
</dbReference>
<dbReference type="AlphaFoldDB" id="A0A165QTL9"/>
<dbReference type="PANTHER" id="PTHR43804">
    <property type="entry name" value="LD18447P"/>
    <property type="match status" value="1"/>
</dbReference>
<evidence type="ECO:0000313" key="4">
    <source>
        <dbReference type="EMBL" id="KZE76532.1"/>
    </source>
</evidence>
<dbReference type="InterPro" id="IPR050057">
    <property type="entry name" value="Prokaryotic/Mito_RF"/>
</dbReference>
<dbReference type="PANTHER" id="PTHR43804:SF9">
    <property type="entry name" value="PEPTIDE CHAIN RELEASE FACTOR HOMOLOG-RELATED"/>
    <property type="match status" value="1"/>
</dbReference>
<proteinExistence type="inferred from homology"/>
<dbReference type="InterPro" id="IPR017509">
    <property type="entry name" value="PrfH"/>
</dbReference>
<keyword evidence="5" id="KW-1185">Reference proteome</keyword>
<comment type="similarity">
    <text evidence="1">Belongs to the prokaryotic/mitochondrial release factor family.</text>
</comment>